<reference evidence="1" key="1">
    <citation type="submission" date="2018-07" db="EMBL/GenBank/DDBJ databases">
        <authorList>
            <person name="Quirk P.G."/>
            <person name="Krulwich T.A."/>
        </authorList>
    </citation>
    <scope>NUCLEOTIDE SEQUENCE</scope>
</reference>
<organism evidence="1">
    <name type="scientific">metagenome</name>
    <dbReference type="NCBI Taxonomy" id="256318"/>
    <lineage>
        <taxon>unclassified sequences</taxon>
        <taxon>metagenomes</taxon>
    </lineage>
</organism>
<dbReference type="AlphaFoldDB" id="A0A380TGA0"/>
<sequence>MTLVNYEFYAALRSARAPCPDHLATAAAAAVLHRPFTRDDAEVVRIALEAAGCPADKAALAAAALVQDLRQDSQPGGLR</sequence>
<proteinExistence type="predicted"/>
<evidence type="ECO:0000313" key="1">
    <source>
        <dbReference type="EMBL" id="SUS07465.1"/>
    </source>
</evidence>
<accession>A0A380TGA0</accession>
<gene>
    <name evidence="1" type="ORF">DF3PB_4410003</name>
</gene>
<name>A0A380TGA0_9ZZZZ</name>
<dbReference type="EMBL" id="UIDG01000381">
    <property type="protein sequence ID" value="SUS07465.1"/>
    <property type="molecule type" value="Genomic_DNA"/>
</dbReference>
<protein>
    <submittedName>
        <fullName evidence="1">Uncharacterized protein</fullName>
    </submittedName>
</protein>